<feature type="binding site" evidence="3 5">
    <location>
        <position position="78"/>
    </location>
    <ligand>
        <name>substrate</name>
    </ligand>
</feature>
<dbReference type="NCBIfam" id="NF003806">
    <property type="entry name" value="PRK05395.1-3"/>
    <property type="match status" value="1"/>
</dbReference>
<dbReference type="SUPFAM" id="SSF52304">
    <property type="entry name" value="Type II 3-dehydroquinate dehydratase"/>
    <property type="match status" value="1"/>
</dbReference>
<dbReference type="PANTHER" id="PTHR21272:SF3">
    <property type="entry name" value="CATABOLIC 3-DEHYDROQUINASE"/>
    <property type="match status" value="1"/>
</dbReference>
<feature type="active site" description="Proton donor" evidence="3 4">
    <location>
        <position position="104"/>
    </location>
</feature>
<comment type="caution">
    <text evidence="7">The sequence shown here is derived from an EMBL/GenBank/DDBJ whole genome shotgun (WGS) entry which is preliminary data.</text>
</comment>
<dbReference type="InterPro" id="IPR018509">
    <property type="entry name" value="DHquinase_II_CS"/>
</dbReference>
<evidence type="ECO:0000256" key="4">
    <source>
        <dbReference type="PIRSR" id="PIRSR001399-1"/>
    </source>
</evidence>
<feature type="site" description="Transition state stabilizer" evidence="3 6">
    <location>
        <position position="19"/>
    </location>
</feature>
<dbReference type="GO" id="GO:0046279">
    <property type="term" value="P:3,4-dihydroxybenzoate biosynthetic process"/>
    <property type="evidence" value="ECO:0007669"/>
    <property type="project" value="UniProtKB-UniRule"/>
</dbReference>
<reference evidence="7" key="1">
    <citation type="journal article" date="2021" name="Open Biol.">
        <title>Shared evolutionary footprints suggest mitochondrial oxidative damage underlies multiple complex I losses in fungi.</title>
        <authorList>
            <person name="Schikora-Tamarit M.A."/>
            <person name="Marcet-Houben M."/>
            <person name="Nosek J."/>
            <person name="Gabaldon T."/>
        </authorList>
    </citation>
    <scope>NUCLEOTIDE SEQUENCE</scope>
    <source>
        <strain evidence="7">CBS6341</strain>
    </source>
</reference>
<dbReference type="PIRSF" id="PIRSF001399">
    <property type="entry name" value="DHquinase_II"/>
    <property type="match status" value="1"/>
</dbReference>
<dbReference type="HAMAP" id="MF_00169">
    <property type="entry name" value="AroQ"/>
    <property type="match status" value="1"/>
</dbReference>
<dbReference type="Proteomes" id="UP000769528">
    <property type="component" value="Unassembled WGS sequence"/>
</dbReference>
<dbReference type="Gene3D" id="3.40.50.9100">
    <property type="entry name" value="Dehydroquinase, class II"/>
    <property type="match status" value="1"/>
</dbReference>
<dbReference type="GO" id="GO:0003855">
    <property type="term" value="F:3-dehydroquinate dehydratase activity"/>
    <property type="evidence" value="ECO:0007669"/>
    <property type="project" value="UniProtKB-UniRule"/>
</dbReference>
<dbReference type="NCBIfam" id="NF003807">
    <property type="entry name" value="PRK05395.1-4"/>
    <property type="match status" value="1"/>
</dbReference>
<dbReference type="NCBIfam" id="NF003805">
    <property type="entry name" value="PRK05395.1-2"/>
    <property type="match status" value="1"/>
</dbReference>
<evidence type="ECO:0000256" key="1">
    <source>
        <dbReference type="ARBA" id="ARBA00022911"/>
    </source>
</evidence>
<dbReference type="NCBIfam" id="NF003804">
    <property type="entry name" value="PRK05395.1-1"/>
    <property type="match status" value="1"/>
</dbReference>
<protein>
    <recommendedName>
        <fullName evidence="3">Catabolic 3-dehydroquinase</fullName>
        <shortName evidence="3">cDHQase</shortName>
        <ecNumber evidence="3">4.2.1.10</ecNumber>
    </recommendedName>
    <alternativeName>
        <fullName evidence="3">3-dehydroquinate dehydratase</fullName>
    </alternativeName>
</protein>
<comment type="catalytic activity">
    <reaction evidence="3">
        <text>3-dehydroquinate = 3-dehydroshikimate + H2O</text>
        <dbReference type="Rhea" id="RHEA:21096"/>
        <dbReference type="ChEBI" id="CHEBI:15377"/>
        <dbReference type="ChEBI" id="CHEBI:16630"/>
        <dbReference type="ChEBI" id="CHEBI:32364"/>
        <dbReference type="EC" id="4.2.1.10"/>
    </reaction>
</comment>
<feature type="binding site" evidence="3 5">
    <location>
        <begin position="105"/>
        <end position="106"/>
    </location>
    <ligand>
        <name>substrate</name>
    </ligand>
</feature>
<dbReference type="EMBL" id="JAEUBF010000117">
    <property type="protein sequence ID" value="KAH3680428.1"/>
    <property type="molecule type" value="Genomic_DNA"/>
</dbReference>
<evidence type="ECO:0000313" key="8">
    <source>
        <dbReference type="Proteomes" id="UP000769528"/>
    </source>
</evidence>
<dbReference type="PROSITE" id="PS01029">
    <property type="entry name" value="DEHYDROQUINASE_II"/>
    <property type="match status" value="1"/>
</dbReference>
<dbReference type="CDD" id="cd00466">
    <property type="entry name" value="DHQase_II"/>
    <property type="match status" value="1"/>
</dbReference>
<proteinExistence type="inferred from homology"/>
<dbReference type="NCBIfam" id="TIGR01088">
    <property type="entry name" value="aroQ"/>
    <property type="match status" value="1"/>
</dbReference>
<comment type="pathway">
    <text evidence="3">Aromatic compound metabolism; 3,4-dihydroxybenzoate biosynthesis; 3,4-dihydroxybenzoate from 3-dehydroquinate: step 1/2.</text>
</comment>
<dbReference type="PANTHER" id="PTHR21272">
    <property type="entry name" value="CATABOLIC 3-DEHYDROQUINASE"/>
    <property type="match status" value="1"/>
</dbReference>
<feature type="binding site" evidence="3 5">
    <location>
        <position position="84"/>
    </location>
    <ligand>
        <name>substrate</name>
    </ligand>
</feature>
<dbReference type="EC" id="4.2.1.10" evidence="3"/>
<organism evidence="7 8">
    <name type="scientific">Wickerhamomyces mucosus</name>
    <dbReference type="NCBI Taxonomy" id="1378264"/>
    <lineage>
        <taxon>Eukaryota</taxon>
        <taxon>Fungi</taxon>
        <taxon>Dikarya</taxon>
        <taxon>Ascomycota</taxon>
        <taxon>Saccharomycotina</taxon>
        <taxon>Saccharomycetes</taxon>
        <taxon>Phaffomycetales</taxon>
        <taxon>Wickerhamomycetaceae</taxon>
        <taxon>Wickerhamomyces</taxon>
    </lineage>
</organism>
<sequence length="150" mass="16554">MVNKILLLHGPNLNLLGTREPEKYGSVTLPEIETASTKQVNSFDASYSLSTFQSNTEGSLIDRIHQAKQEGIEFIIINAGAYTHTSVAIRDALLGVDIPFIEIHITNVHAREEFRHKSYLADKAIAVISGLGPVVGYRAAIDYALNYQKK</sequence>
<dbReference type="InterPro" id="IPR036441">
    <property type="entry name" value="DHquinase_II_sf"/>
</dbReference>
<evidence type="ECO:0000256" key="5">
    <source>
        <dbReference type="PIRSR" id="PIRSR001399-2"/>
    </source>
</evidence>
<feature type="active site" description="Proton acceptor" evidence="3 4">
    <location>
        <position position="24"/>
    </location>
</feature>
<gene>
    <name evidence="3" type="primary">DQD1</name>
    <name evidence="7" type="ORF">WICMUC_000359</name>
</gene>
<keyword evidence="2 3" id="KW-0456">Lyase</keyword>
<keyword evidence="1 3" id="KW-0672">Quinate metabolism</keyword>
<dbReference type="OrthoDB" id="8191625at2759"/>
<comment type="function">
    <text evidence="3">Is involved in the catabolism of quinate. Allows the utilization of quinate as carbon source via the beta-ketoadipate pathway.</text>
</comment>
<dbReference type="Pfam" id="PF01220">
    <property type="entry name" value="DHquinase_II"/>
    <property type="match status" value="1"/>
</dbReference>
<feature type="binding site" evidence="3 5">
    <location>
        <position position="115"/>
    </location>
    <ligand>
        <name>substrate</name>
    </ligand>
</feature>
<evidence type="ECO:0000256" key="2">
    <source>
        <dbReference type="ARBA" id="ARBA00023239"/>
    </source>
</evidence>
<comment type="similarity">
    <text evidence="3">Belongs to the type-II 3-dehydroquinase family.</text>
</comment>
<dbReference type="AlphaFoldDB" id="A0A9P8PXS2"/>
<evidence type="ECO:0000313" key="7">
    <source>
        <dbReference type="EMBL" id="KAH3680428.1"/>
    </source>
</evidence>
<keyword evidence="8" id="KW-1185">Reference proteome</keyword>
<reference evidence="7" key="2">
    <citation type="submission" date="2021-01" db="EMBL/GenBank/DDBJ databases">
        <authorList>
            <person name="Schikora-Tamarit M.A."/>
        </authorList>
    </citation>
    <scope>NUCLEOTIDE SEQUENCE</scope>
    <source>
        <strain evidence="7">CBS6341</strain>
    </source>
</reference>
<evidence type="ECO:0000256" key="6">
    <source>
        <dbReference type="PIRSR" id="PIRSR001399-3"/>
    </source>
</evidence>
<comment type="subunit">
    <text evidence="3">Homododecamer. Adopts a ring-like structure, composed of an arrangement of two hexameric rings stacked on top of one another.</text>
</comment>
<dbReference type="InterPro" id="IPR001874">
    <property type="entry name" value="DHquinase_II"/>
</dbReference>
<evidence type="ECO:0000256" key="3">
    <source>
        <dbReference type="HAMAP-Rule" id="MF_03136"/>
    </source>
</evidence>
<dbReference type="GO" id="GO:0019631">
    <property type="term" value="P:quinate catabolic process"/>
    <property type="evidence" value="ECO:0007669"/>
    <property type="project" value="TreeGrafter"/>
</dbReference>
<accession>A0A9P8PXS2</accession>
<feature type="binding site" evidence="3 5">
    <location>
        <position position="91"/>
    </location>
    <ligand>
        <name>substrate</name>
    </ligand>
</feature>
<name>A0A9P8PXS2_9ASCO</name>